<feature type="signal peptide" evidence="1">
    <location>
        <begin position="1"/>
        <end position="17"/>
    </location>
</feature>
<evidence type="ECO:0000256" key="1">
    <source>
        <dbReference type="SAM" id="SignalP"/>
    </source>
</evidence>
<feature type="non-terminal residue" evidence="2">
    <location>
        <position position="279"/>
    </location>
</feature>
<dbReference type="InterPro" id="IPR020103">
    <property type="entry name" value="PsdUridine_synth_cat_dom_sf"/>
</dbReference>
<feature type="non-terminal residue" evidence="2">
    <location>
        <position position="1"/>
    </location>
</feature>
<dbReference type="AlphaFoldDB" id="A0A813LSW3"/>
<dbReference type="Proteomes" id="UP000626109">
    <property type="component" value="Unassembled WGS sequence"/>
</dbReference>
<keyword evidence="1" id="KW-0732">Signal</keyword>
<sequence>CRPALSLTLAVPSPAAAACVTAARLLALRLRPAALEDVLAEAATVLASDPRSRKPGVLRLIRADGTDGGVVGDATDVVQPGEALMLPSGGLLRPEMLFKSASVRVWALNKAPGWAPEGPEVGGWLSELDAAATAICRLDKGASGLVLATDNEYLRRRLEDEASYPKEYVVWVEGSVTNEELAQLRDEGVTLPDGLLVQFSRVARSKLARVDRTIWVSSPEGGTEVTKGFTQLRLGLSEGNHHIVRRALADTGHPVLSLHRERVASVAVGASCPKHGSQK</sequence>
<dbReference type="GO" id="GO:0009982">
    <property type="term" value="F:pseudouridine synthase activity"/>
    <property type="evidence" value="ECO:0007669"/>
    <property type="project" value="InterPro"/>
</dbReference>
<dbReference type="GO" id="GO:0003723">
    <property type="term" value="F:RNA binding"/>
    <property type="evidence" value="ECO:0007669"/>
    <property type="project" value="InterPro"/>
</dbReference>
<dbReference type="SUPFAM" id="SSF55120">
    <property type="entry name" value="Pseudouridine synthase"/>
    <property type="match status" value="1"/>
</dbReference>
<dbReference type="PANTHER" id="PTHR47683">
    <property type="entry name" value="PSEUDOURIDINE SYNTHASE FAMILY PROTEIN-RELATED"/>
    <property type="match status" value="1"/>
</dbReference>
<gene>
    <name evidence="2" type="ORF">PGLA2088_LOCUS46280</name>
</gene>
<comment type="caution">
    <text evidence="2">The sequence shown here is derived from an EMBL/GenBank/DDBJ whole genome shotgun (WGS) entry which is preliminary data.</text>
</comment>
<reference evidence="2" key="1">
    <citation type="submission" date="2021-02" db="EMBL/GenBank/DDBJ databases">
        <authorList>
            <person name="Dougan E. K."/>
            <person name="Rhodes N."/>
            <person name="Thang M."/>
            <person name="Chan C."/>
        </authorList>
    </citation>
    <scope>NUCLEOTIDE SEQUENCE</scope>
</reference>
<feature type="chain" id="PRO_5032756203" evidence="1">
    <location>
        <begin position="18"/>
        <end position="279"/>
    </location>
</feature>
<proteinExistence type="predicted"/>
<dbReference type="InterPro" id="IPR050343">
    <property type="entry name" value="RsuA_PseudoU_synthase"/>
</dbReference>
<dbReference type="EMBL" id="CAJNNW010036120">
    <property type="protein sequence ID" value="CAE8732160.1"/>
    <property type="molecule type" value="Genomic_DNA"/>
</dbReference>
<organism evidence="2 3">
    <name type="scientific">Polarella glacialis</name>
    <name type="common">Dinoflagellate</name>
    <dbReference type="NCBI Taxonomy" id="89957"/>
    <lineage>
        <taxon>Eukaryota</taxon>
        <taxon>Sar</taxon>
        <taxon>Alveolata</taxon>
        <taxon>Dinophyceae</taxon>
        <taxon>Suessiales</taxon>
        <taxon>Suessiaceae</taxon>
        <taxon>Polarella</taxon>
    </lineage>
</organism>
<protein>
    <submittedName>
        <fullName evidence="2">Uncharacterized protein</fullName>
    </submittedName>
</protein>
<name>A0A813LSW3_POLGL</name>
<evidence type="ECO:0000313" key="2">
    <source>
        <dbReference type="EMBL" id="CAE8732160.1"/>
    </source>
</evidence>
<dbReference type="PANTHER" id="PTHR47683:SF2">
    <property type="entry name" value="RNA-BINDING S4 DOMAIN-CONTAINING PROTEIN"/>
    <property type="match status" value="1"/>
</dbReference>
<evidence type="ECO:0000313" key="3">
    <source>
        <dbReference type="Proteomes" id="UP000626109"/>
    </source>
</evidence>
<accession>A0A813LSW3</accession>
<dbReference type="GO" id="GO:0001522">
    <property type="term" value="P:pseudouridine synthesis"/>
    <property type="evidence" value="ECO:0007669"/>
    <property type="project" value="InterPro"/>
</dbReference>
<dbReference type="Gene3D" id="3.30.2350.10">
    <property type="entry name" value="Pseudouridine synthase"/>
    <property type="match status" value="1"/>
</dbReference>